<reference evidence="1 2" key="1">
    <citation type="submission" date="2020-07" db="EMBL/GenBank/DDBJ databases">
        <title>Genomic Encyclopedia of Archaeal and Bacterial Type Strains, Phase II (KMG-II): from individual species to whole genera.</title>
        <authorList>
            <person name="Goeker M."/>
        </authorList>
    </citation>
    <scope>NUCLEOTIDE SEQUENCE [LARGE SCALE GENOMIC DNA]</scope>
    <source>
        <strain evidence="1 2">DSM 21226</strain>
    </source>
</reference>
<keyword evidence="2" id="KW-1185">Reference proteome</keyword>
<dbReference type="Proteomes" id="UP000518288">
    <property type="component" value="Unassembled WGS sequence"/>
</dbReference>
<dbReference type="SUPFAM" id="SSF103642">
    <property type="entry name" value="Sec-C motif"/>
    <property type="match status" value="1"/>
</dbReference>
<dbReference type="AlphaFoldDB" id="A0A7Y9QTB1"/>
<protein>
    <recommendedName>
        <fullName evidence="3">YecA family protein</fullName>
    </recommendedName>
</protein>
<dbReference type="EMBL" id="JACCFH010000001">
    <property type="protein sequence ID" value="NYG31023.1"/>
    <property type="molecule type" value="Genomic_DNA"/>
</dbReference>
<sequence>MNAPIQTDSTRTEPLSATELDQLDAFLASLPTGAMNVEMLDGFFCALHCTPDLVGPAVWLPLVWGETADAEASFDDEGQARTIVGLVTRHWSAVAEELVEADAADTPRVPRLSAGTDGRVTGNAWATGFTRGMHVSPEGWQEVLGDDEAGEVLVPMMMLHHEHDPNEAMRPPPFDDAVRAEVIEAMVMGAAQLYRHFAPARRAASRADRQALTFRRTGAKPGRNDPCTCGSSKKFKACCGRN</sequence>
<name>A0A7Y9QTB1_9BURK</name>
<dbReference type="Pfam" id="PF03695">
    <property type="entry name" value="UPF0149"/>
    <property type="match status" value="1"/>
</dbReference>
<accession>A0A7Y9QTB1</accession>
<dbReference type="InterPro" id="IPR004027">
    <property type="entry name" value="SEC_C_motif"/>
</dbReference>
<dbReference type="InterPro" id="IPR036255">
    <property type="entry name" value="YgfB-like_sf"/>
</dbReference>
<dbReference type="NCBIfam" id="TIGR02292">
    <property type="entry name" value="ygfB_yecA"/>
    <property type="match status" value="1"/>
</dbReference>
<gene>
    <name evidence="1" type="ORF">BDD16_000009</name>
</gene>
<dbReference type="InterPro" id="IPR011978">
    <property type="entry name" value="YgfB-like"/>
</dbReference>
<proteinExistence type="predicted"/>
<organism evidence="1 2">
    <name type="scientific">Sphaerotilus montanus</name>
    <dbReference type="NCBI Taxonomy" id="522889"/>
    <lineage>
        <taxon>Bacteria</taxon>
        <taxon>Pseudomonadati</taxon>
        <taxon>Pseudomonadota</taxon>
        <taxon>Betaproteobacteria</taxon>
        <taxon>Burkholderiales</taxon>
        <taxon>Sphaerotilaceae</taxon>
        <taxon>Sphaerotilus</taxon>
    </lineage>
</organism>
<comment type="caution">
    <text evidence="1">The sequence shown here is derived from an EMBL/GenBank/DDBJ whole genome shotgun (WGS) entry which is preliminary data.</text>
</comment>
<dbReference type="SUPFAM" id="SSF101327">
    <property type="entry name" value="YgfB-like"/>
    <property type="match status" value="1"/>
</dbReference>
<dbReference type="RefSeq" id="WP_179631912.1">
    <property type="nucleotide sequence ID" value="NZ_CAXYYM010000108.1"/>
</dbReference>
<dbReference type="Gene3D" id="3.10.450.50">
    <property type="match status" value="1"/>
</dbReference>
<dbReference type="Pfam" id="PF02810">
    <property type="entry name" value="SEC-C"/>
    <property type="match status" value="1"/>
</dbReference>
<evidence type="ECO:0000313" key="1">
    <source>
        <dbReference type="EMBL" id="NYG31023.1"/>
    </source>
</evidence>
<evidence type="ECO:0000313" key="2">
    <source>
        <dbReference type="Proteomes" id="UP000518288"/>
    </source>
</evidence>
<evidence type="ECO:0008006" key="3">
    <source>
        <dbReference type="Google" id="ProtNLM"/>
    </source>
</evidence>